<organism evidence="1 2">
    <name type="scientific">Microvirga arsenatis</name>
    <dbReference type="NCBI Taxonomy" id="2692265"/>
    <lineage>
        <taxon>Bacteria</taxon>
        <taxon>Pseudomonadati</taxon>
        <taxon>Pseudomonadota</taxon>
        <taxon>Alphaproteobacteria</taxon>
        <taxon>Hyphomicrobiales</taxon>
        <taxon>Methylobacteriaceae</taxon>
        <taxon>Microvirga</taxon>
    </lineage>
</organism>
<dbReference type="SUPFAM" id="SSF51905">
    <property type="entry name" value="FAD/NAD(P)-binding domain"/>
    <property type="match status" value="1"/>
</dbReference>
<gene>
    <name evidence="1" type="ORF">GR303_07335</name>
</gene>
<dbReference type="InterPro" id="IPR050816">
    <property type="entry name" value="Flavin-dep_Halogenase_NPB"/>
</dbReference>
<dbReference type="PANTHER" id="PTHR43747">
    <property type="entry name" value="FAD-BINDING PROTEIN"/>
    <property type="match status" value="1"/>
</dbReference>
<dbReference type="PANTHER" id="PTHR43747:SF1">
    <property type="entry name" value="SLR1998 PROTEIN"/>
    <property type="match status" value="1"/>
</dbReference>
<protein>
    <submittedName>
        <fullName evidence="1">Uncharacterized protein</fullName>
    </submittedName>
</protein>
<evidence type="ECO:0000313" key="1">
    <source>
        <dbReference type="EMBL" id="NBJ24169.1"/>
    </source>
</evidence>
<proteinExistence type="predicted"/>
<evidence type="ECO:0000313" key="2">
    <source>
        <dbReference type="Proteomes" id="UP000818323"/>
    </source>
</evidence>
<accession>A0ABW9Z0I6</accession>
<dbReference type="Proteomes" id="UP000818323">
    <property type="component" value="Unassembled WGS sequence"/>
</dbReference>
<dbReference type="EMBL" id="JAAAXJ010000003">
    <property type="protein sequence ID" value="NBJ24169.1"/>
    <property type="molecule type" value="Genomic_DNA"/>
</dbReference>
<name>A0ABW9Z0I6_9HYPH</name>
<reference evidence="1 2" key="1">
    <citation type="submission" date="2020-01" db="EMBL/GenBank/DDBJ databases">
        <title>Microvirga sp. nov., an arsenate reduction bacterium isolated from Tibet hotspring sediments.</title>
        <authorList>
            <person name="Yuan C.-G."/>
        </authorList>
    </citation>
    <scope>NUCLEOTIDE SEQUENCE [LARGE SCALE GENOMIC DNA]</scope>
    <source>
        <strain evidence="1 2">SYSU G3D203</strain>
    </source>
</reference>
<comment type="caution">
    <text evidence="1">The sequence shown here is derived from an EMBL/GenBank/DDBJ whole genome shotgun (WGS) entry which is preliminary data.</text>
</comment>
<sequence>MTSAERHHGRAAVIGSGPAALAVSIALARRGWTITLHARPHRPDRQSRVDVLGGSALTTLARLGISRDDMLAVAQPCPGVWSHWGTDGVSSADYINTPYGCAWAVDRVAFESLLSKRAVDAGVAIAESERMHRDDRGWCILASGCLATPFGPRSAREYDDKLVALVGTGTMSTSGAPVDARLMIEAGHDGWTYGIAGPNGLACIGVITDALSLSGQRPPLFASGLLARTERIARLLERLHDAPVVRAMPLPCRWLPLRAGPKSVRIGDAHASFDPLAGRGLWEAIRRAEEIALALDTDPALLESIERSSKKAYQRYLAERADFYRDGCIRFGTDFWVRRCLSESIQSEEQPI</sequence>
<dbReference type="Gene3D" id="3.50.50.60">
    <property type="entry name" value="FAD/NAD(P)-binding domain"/>
    <property type="match status" value="1"/>
</dbReference>
<keyword evidence="2" id="KW-1185">Reference proteome</keyword>
<dbReference type="InterPro" id="IPR036188">
    <property type="entry name" value="FAD/NAD-bd_sf"/>
</dbReference>